<keyword evidence="4" id="KW-1185">Reference proteome</keyword>
<keyword evidence="1" id="KW-0175">Coiled coil</keyword>
<reference evidence="3 4" key="1">
    <citation type="submission" date="2016-07" db="EMBL/GenBank/DDBJ databases">
        <title>Pervasive Adenine N6-methylation of Active Genes in Fungi.</title>
        <authorList>
            <consortium name="DOE Joint Genome Institute"/>
            <person name="Mondo S.J."/>
            <person name="Dannebaum R.O."/>
            <person name="Kuo R.C."/>
            <person name="Labutti K."/>
            <person name="Haridas S."/>
            <person name="Kuo A."/>
            <person name="Salamov A."/>
            <person name="Ahrendt S.R."/>
            <person name="Lipzen A."/>
            <person name="Sullivan W."/>
            <person name="Andreopoulos W.B."/>
            <person name="Clum A."/>
            <person name="Lindquist E."/>
            <person name="Daum C."/>
            <person name="Ramamoorthy G.K."/>
            <person name="Gryganskyi A."/>
            <person name="Culley D."/>
            <person name="Magnuson J.K."/>
            <person name="James T.Y."/>
            <person name="O'Malley M.A."/>
            <person name="Stajich J.E."/>
            <person name="Spatafora J.W."/>
            <person name="Visel A."/>
            <person name="Grigoriev I.V."/>
        </authorList>
    </citation>
    <scope>NUCLEOTIDE SEQUENCE [LARGE SCALE GENOMIC DNA]</scope>
    <source>
        <strain evidence="3 4">NRRL 1336</strain>
    </source>
</reference>
<sequence>MSSVSWMAEKSSSDLIPMLKNAYHTLKDKERDLKLAAEIGKSLLENNIAMKNKYENLLNNTRSAPISTALPTPSSSIVTVSQQHGSDSRSEAYMRNGGSDNEDDEDNRSMRFVPSRSTREAMIEVLELKNTELNGHLETILEEQSHMDKSNSTKHRQLEQEVTALTDSLDIATSKIQELENMKSKANLQQPGGDDGEQSTDDHVDQQLVEELLEQIDNLKTKNDTAAQSKLDLESKLTHTLQDLRKLKQQFDHFQFTENDHEDLKAAYERQFRHIDELNSSVEEHRVILQKLKDKGVSVHSTHSSPAPSHVDGETGFYIDNTADEFRNTLLGDLENEWMQQRRLQQQQQQQQQRDHLHPSSSTPVGTSTSMTSQPIIPCMKPSLSTLSFNNLSKFTSESIASMYQQSESGMESVLARAAGVDQKTLEEAIRLVDHLENGFGRDASDNDDDKDDDDYLAWLLGQDERGSDSPLLDSGDTSTERNPQLWTMFDSDLPCDGLYPDASTRAPVNENDLMVGSSNTFSGRIQNTVRFFFKAVWRWCRFAAILTTAVLINLWNGPDSMLLQN</sequence>
<feature type="compositionally biased region" description="Low complexity" evidence="2">
    <location>
        <begin position="360"/>
        <end position="373"/>
    </location>
</feature>
<dbReference type="Proteomes" id="UP000193560">
    <property type="component" value="Unassembled WGS sequence"/>
</dbReference>
<evidence type="ECO:0000313" key="4">
    <source>
        <dbReference type="Proteomes" id="UP000193560"/>
    </source>
</evidence>
<organism evidence="3 4">
    <name type="scientific">Absidia repens</name>
    <dbReference type="NCBI Taxonomy" id="90262"/>
    <lineage>
        <taxon>Eukaryota</taxon>
        <taxon>Fungi</taxon>
        <taxon>Fungi incertae sedis</taxon>
        <taxon>Mucoromycota</taxon>
        <taxon>Mucoromycotina</taxon>
        <taxon>Mucoromycetes</taxon>
        <taxon>Mucorales</taxon>
        <taxon>Cunninghamellaceae</taxon>
        <taxon>Absidia</taxon>
    </lineage>
</organism>
<feature type="region of interest" description="Disordered" evidence="2">
    <location>
        <begin position="340"/>
        <end position="374"/>
    </location>
</feature>
<feature type="region of interest" description="Disordered" evidence="2">
    <location>
        <begin position="67"/>
        <end position="116"/>
    </location>
</feature>
<comment type="caution">
    <text evidence="3">The sequence shown here is derived from an EMBL/GenBank/DDBJ whole genome shotgun (WGS) entry which is preliminary data.</text>
</comment>
<feature type="coiled-coil region" evidence="1">
    <location>
        <begin position="123"/>
        <end position="250"/>
    </location>
</feature>
<accession>A0A1X2I2S0</accession>
<gene>
    <name evidence="3" type="ORF">BCR42DRAFT_463039</name>
</gene>
<dbReference type="AlphaFoldDB" id="A0A1X2I2S0"/>
<dbReference type="STRING" id="90262.A0A1X2I2S0"/>
<feature type="compositionally biased region" description="Polar residues" evidence="2">
    <location>
        <begin position="67"/>
        <end position="85"/>
    </location>
</feature>
<feature type="compositionally biased region" description="Low complexity" evidence="2">
    <location>
        <begin position="341"/>
        <end position="352"/>
    </location>
</feature>
<name>A0A1X2I2S0_9FUNG</name>
<evidence type="ECO:0000256" key="1">
    <source>
        <dbReference type="SAM" id="Coils"/>
    </source>
</evidence>
<proteinExistence type="predicted"/>
<evidence type="ECO:0000313" key="3">
    <source>
        <dbReference type="EMBL" id="ORZ07907.1"/>
    </source>
</evidence>
<evidence type="ECO:0000256" key="2">
    <source>
        <dbReference type="SAM" id="MobiDB-lite"/>
    </source>
</evidence>
<dbReference type="EMBL" id="MCGE01000033">
    <property type="protein sequence ID" value="ORZ07907.1"/>
    <property type="molecule type" value="Genomic_DNA"/>
</dbReference>
<protein>
    <submittedName>
        <fullName evidence="3">Uncharacterized protein</fullName>
    </submittedName>
</protein>
<dbReference type="OrthoDB" id="9451547at2759"/>